<dbReference type="RefSeq" id="WP_066893885.1">
    <property type="nucleotide sequence ID" value="NZ_LZDN01000040.1"/>
</dbReference>
<dbReference type="CDD" id="cd00291">
    <property type="entry name" value="SirA_YedF_YeeD"/>
    <property type="match status" value="1"/>
</dbReference>
<dbReference type="Proteomes" id="UP000092671">
    <property type="component" value="Unassembled WGS sequence"/>
</dbReference>
<comment type="caution">
    <text evidence="2">The sequence shown here is derived from an EMBL/GenBank/DDBJ whole genome shotgun (WGS) entry which is preliminary data.</text>
</comment>
<dbReference type="Gene3D" id="3.30.110.40">
    <property type="entry name" value="TusA-like domain"/>
    <property type="match status" value="1"/>
</dbReference>
<accession>A0A1B8PIE8</accession>
<evidence type="ECO:0000313" key="2">
    <source>
        <dbReference type="EMBL" id="OBX48856.1"/>
    </source>
</evidence>
<organism evidence="2 3">
    <name type="scientific">Moraxella nonliquefaciens</name>
    <dbReference type="NCBI Taxonomy" id="478"/>
    <lineage>
        <taxon>Bacteria</taxon>
        <taxon>Pseudomonadati</taxon>
        <taxon>Pseudomonadota</taxon>
        <taxon>Gammaproteobacteria</taxon>
        <taxon>Moraxellales</taxon>
        <taxon>Moraxellaceae</taxon>
        <taxon>Moraxella</taxon>
    </lineage>
</organism>
<dbReference type="Pfam" id="PF01206">
    <property type="entry name" value="TusA"/>
    <property type="match status" value="1"/>
</dbReference>
<sequence>MTDLSAVFDFMNDIVPADVADDANVSDALYFALSEHLIHADDVMYVSHFFDARRLSCPMPLLKAKVTLKHVAMGQALYLLATDKNSQTDIVAYCHKNKLAVKTWRYGQTDTIFHFLITKKV</sequence>
<dbReference type="InterPro" id="IPR001455">
    <property type="entry name" value="TusA-like"/>
</dbReference>
<dbReference type="SUPFAM" id="SSF64307">
    <property type="entry name" value="SirA-like"/>
    <property type="match status" value="1"/>
</dbReference>
<protein>
    <recommendedName>
        <fullName evidence="1">UPF0033 domain-containing protein</fullName>
    </recommendedName>
</protein>
<dbReference type="EMBL" id="LZDN01000040">
    <property type="protein sequence ID" value="OBX48856.1"/>
    <property type="molecule type" value="Genomic_DNA"/>
</dbReference>
<proteinExistence type="predicted"/>
<name>A0A1B8PIE8_MORNO</name>
<dbReference type="InterPro" id="IPR036868">
    <property type="entry name" value="TusA-like_sf"/>
</dbReference>
<evidence type="ECO:0000313" key="3">
    <source>
        <dbReference type="Proteomes" id="UP000092671"/>
    </source>
</evidence>
<evidence type="ECO:0000259" key="1">
    <source>
        <dbReference type="Pfam" id="PF01206"/>
    </source>
</evidence>
<gene>
    <name evidence="2" type="ORF">A9Z60_04225</name>
</gene>
<feature type="domain" description="UPF0033" evidence="1">
    <location>
        <begin position="50"/>
        <end position="119"/>
    </location>
</feature>
<reference evidence="2 3" key="1">
    <citation type="submission" date="2016-06" db="EMBL/GenBank/DDBJ databases">
        <title>Draft genome of Moraxella nonliquefaciens CCUG 60284.</title>
        <authorList>
            <person name="Salva-Serra F."/>
            <person name="Engstrom-Jakobsson H."/>
            <person name="Thorell K."/>
            <person name="Gonzales-Siles L."/>
            <person name="Karlsson R."/>
            <person name="Boulund F."/>
            <person name="Engstrand L."/>
            <person name="Kristiansson E."/>
            <person name="Moore E."/>
        </authorList>
    </citation>
    <scope>NUCLEOTIDE SEQUENCE [LARGE SCALE GENOMIC DNA]</scope>
    <source>
        <strain evidence="2 3">CCUG 60284</strain>
    </source>
</reference>
<dbReference type="OrthoDB" id="9797551at2"/>
<dbReference type="AlphaFoldDB" id="A0A1B8PIE8"/>